<protein>
    <submittedName>
        <fullName evidence="1">Uncharacterized protein</fullName>
    </submittedName>
</protein>
<reference evidence="1" key="1">
    <citation type="journal article" date="2020" name="Stud. Mycol.">
        <title>101 Dothideomycetes genomes: a test case for predicting lifestyles and emergence of pathogens.</title>
        <authorList>
            <person name="Haridas S."/>
            <person name="Albert R."/>
            <person name="Binder M."/>
            <person name="Bloem J."/>
            <person name="Labutti K."/>
            <person name="Salamov A."/>
            <person name="Andreopoulos B."/>
            <person name="Baker S."/>
            <person name="Barry K."/>
            <person name="Bills G."/>
            <person name="Bluhm B."/>
            <person name="Cannon C."/>
            <person name="Castanera R."/>
            <person name="Culley D."/>
            <person name="Daum C."/>
            <person name="Ezra D."/>
            <person name="Gonzalez J."/>
            <person name="Henrissat B."/>
            <person name="Kuo A."/>
            <person name="Liang C."/>
            <person name="Lipzen A."/>
            <person name="Lutzoni F."/>
            <person name="Magnuson J."/>
            <person name="Mondo S."/>
            <person name="Nolan M."/>
            <person name="Ohm R."/>
            <person name="Pangilinan J."/>
            <person name="Park H.-J."/>
            <person name="Ramirez L."/>
            <person name="Alfaro M."/>
            <person name="Sun H."/>
            <person name="Tritt A."/>
            <person name="Yoshinaga Y."/>
            <person name="Zwiers L.-H."/>
            <person name="Turgeon B."/>
            <person name="Goodwin S."/>
            <person name="Spatafora J."/>
            <person name="Crous P."/>
            <person name="Grigoriev I."/>
        </authorList>
    </citation>
    <scope>NUCLEOTIDE SEQUENCE</scope>
    <source>
        <strain evidence="1">CBS 119925</strain>
    </source>
</reference>
<keyword evidence="2" id="KW-1185">Reference proteome</keyword>
<dbReference type="EMBL" id="MU006562">
    <property type="protein sequence ID" value="KAF2751376.1"/>
    <property type="molecule type" value="Genomic_DNA"/>
</dbReference>
<dbReference type="OrthoDB" id="288942at2759"/>
<dbReference type="AlphaFoldDB" id="A0A6A6VNQ2"/>
<sequence>MIYGFVLSDIRALLARGAQIHVALSLLFTCKHTYLETYMLPIQLNAHHRAAGMAFWQFALVSRLNISLTQDQLEGSFRYGSFQDWVSEWRPAERTRGAVVVPDFETRTPDPMATMRSYGFLTLTSENVNFFYTDVHTDHGSEVIYATYCFMHPHRPPIGWRRALAAKTNSITHLSIEIPNDGWDGEKTGADSESLQLALDPAFSWTTGRHLRGELMRRAAASRRKGTFRAFKDHSQWPELQHPWGKEVARFPSLKSLELRLEADLGCTDPKGQINVVANCAKTWKFALNSRRVELIWDGTIEDASYYRDDVIYPPQQNRPPRFRGRGFVETRIIRYKRK</sequence>
<evidence type="ECO:0000313" key="2">
    <source>
        <dbReference type="Proteomes" id="UP000799440"/>
    </source>
</evidence>
<name>A0A6A6VNQ2_9PLEO</name>
<accession>A0A6A6VNQ2</accession>
<proteinExistence type="predicted"/>
<evidence type="ECO:0000313" key="1">
    <source>
        <dbReference type="EMBL" id="KAF2751376.1"/>
    </source>
</evidence>
<organism evidence="1 2">
    <name type="scientific">Sporormia fimetaria CBS 119925</name>
    <dbReference type="NCBI Taxonomy" id="1340428"/>
    <lineage>
        <taxon>Eukaryota</taxon>
        <taxon>Fungi</taxon>
        <taxon>Dikarya</taxon>
        <taxon>Ascomycota</taxon>
        <taxon>Pezizomycotina</taxon>
        <taxon>Dothideomycetes</taxon>
        <taxon>Pleosporomycetidae</taxon>
        <taxon>Pleosporales</taxon>
        <taxon>Sporormiaceae</taxon>
        <taxon>Sporormia</taxon>
    </lineage>
</organism>
<gene>
    <name evidence="1" type="ORF">M011DRAFT_464113</name>
</gene>
<dbReference type="Proteomes" id="UP000799440">
    <property type="component" value="Unassembled WGS sequence"/>
</dbReference>